<dbReference type="Gene3D" id="3.30.565.10">
    <property type="entry name" value="Histidine kinase-like ATPase, C-terminal domain"/>
    <property type="match status" value="1"/>
</dbReference>
<proteinExistence type="predicted"/>
<reference evidence="1 2" key="1">
    <citation type="submission" date="2015-06" db="EMBL/GenBank/DDBJ databases">
        <title>Draft genome of the ant-associated black yeast Phialophora attae CBS 131958.</title>
        <authorList>
            <person name="Moreno L.F."/>
            <person name="Stielow B.J."/>
            <person name="de Hoog S."/>
            <person name="Vicente V.A."/>
            <person name="Weiss V.A."/>
            <person name="de Vries M."/>
            <person name="Cruz L.M."/>
            <person name="Souza E.M."/>
        </authorList>
    </citation>
    <scope>NUCLEOTIDE SEQUENCE [LARGE SCALE GENOMIC DNA]</scope>
    <source>
        <strain evidence="1 2">CBS 131958</strain>
    </source>
</reference>
<dbReference type="RefSeq" id="XP_018005488.1">
    <property type="nucleotide sequence ID" value="XM_018149485.1"/>
</dbReference>
<evidence type="ECO:0000313" key="1">
    <source>
        <dbReference type="EMBL" id="KPI45525.1"/>
    </source>
</evidence>
<evidence type="ECO:0008006" key="3">
    <source>
        <dbReference type="Google" id="ProtNLM"/>
    </source>
</evidence>
<dbReference type="OrthoDB" id="2157530at2759"/>
<keyword evidence="2" id="KW-1185">Reference proteome</keyword>
<dbReference type="PANTHER" id="PTHR32387:SF0">
    <property type="entry name" value="PROTEIN NO VEIN"/>
    <property type="match status" value="1"/>
</dbReference>
<dbReference type="InterPro" id="IPR052957">
    <property type="entry name" value="Auxin_embryo_med"/>
</dbReference>
<dbReference type="VEuPathDB" id="FungiDB:AB675_898"/>
<accession>A0A0N1P3J4</accession>
<protein>
    <recommendedName>
        <fullName evidence="3">Protein NO VEIN C-terminal domain-containing protein</fullName>
    </recommendedName>
</protein>
<dbReference type="PANTHER" id="PTHR32387">
    <property type="entry name" value="WU:FJ29H11"/>
    <property type="match status" value="1"/>
</dbReference>
<dbReference type="EMBL" id="LFJN01000001">
    <property type="protein sequence ID" value="KPI45525.1"/>
    <property type="molecule type" value="Genomic_DNA"/>
</dbReference>
<dbReference type="SUPFAM" id="SSF55874">
    <property type="entry name" value="ATPase domain of HSP90 chaperone/DNA topoisomerase II/histidine kinase"/>
    <property type="match status" value="1"/>
</dbReference>
<dbReference type="GeneID" id="28741354"/>
<gene>
    <name evidence="1" type="ORF">AB675_898</name>
</gene>
<name>A0A0N1P3J4_9EURO</name>
<evidence type="ECO:0000313" key="2">
    <source>
        <dbReference type="Proteomes" id="UP000038010"/>
    </source>
</evidence>
<dbReference type="Proteomes" id="UP000038010">
    <property type="component" value="Unassembled WGS sequence"/>
</dbReference>
<sequence>MGAHERQVIDGIRREYGTEKDGQLVLSRAGEMLSNTLDIVAFQINSGLAHFLHEFIQNADDSLYSPGLSPSIEFQLIGQHLLVTKNETGFTKTNVDRICSAGKSDKTDNENATGEKGIGFKSVFKAATKVVIDSNGYYFSFDKRRELGILIPEHGGWPHNLDHLRNKRATQFLVELENDAVVQKMRHDLQAVLNPDILLFLRQLQIITVDIDGTKRSMSRTLTDAGKLRRLSIHSQTTGKTTSSDYFYFSKKVDVSPIKDIRLSKLAKSTAEVCLALPQSAFKSRPQSKRYHAYSRLPIRESGLPFPCQADFRLVASREDLETDGVMGKRNKELRAGVADLFLDAITQIVDVPSLRYTWLNLLPLANVGKSFSQIAGAIKSSLPQRLIFFGQNEHQKLPSNKVVFVPNNMRFEGAPILPNIVHEHHDLSLSYDMTHELRHWLVINVVSEKTFLDRLQHAVTRENGAWFRNKSMEWHESLAGILLSYMRNNATKTLLKSLTLIPLADGNWACAAPHIFFPPTGKLDAASEMLLKSFGNIVFVSQVAQHGNRGGLISNLDIEIVSDATIYAEIERLHKSDQPPTTDGGILLEHAIYLWKHRYLKHSFGELSLWVVTSGLQVVRSSSIYIDDEKQTFRCLGIAEDRILHPNYRKLGPQQDPESWLTWLNVTAGLSNVLQVVVDGMISKDFQEVSKHLTSTEWLPILLDSWDQVENGREYVSRGRRYRKPAANVLRSTADDYNIRDIQVQTRSGATARLCETYLPTPELVKIDDAKIKYLEVKDIAKQHAQRLDVALKVLRGMKRRGKPDLGALRTLYEDIQGHMKDPQVSKQDVTEAHSVFKNEAHIWEPASGSWKGGADFVWSTDFKLDFKISLAKLYPSCHTLFVQMLQTGDADLGTVLTDIAARPVPKDESDALRMIQLLTKMSEWVGTQGRESTLAKLRALAKSKSPDLKVPLVPVKLGNDPTRFIGLGHTASLLVCDRKAWEGAFPDLDVVACSALQSLPIAPLFEKVSEAFGISDHMMSNRVLEEFNVGHGASADDAMTSDLRQKMVFVKRVIESNIAGLTTEQKAKLAVIEMIQVFCAPNMTVTPYLTDTASGKRRNGTPRHGGQFLPPGIHKKGRMEIYADQSRLSRGAPFTNQLHKDLIQWLSITHDQTVDQIRDILASDGYGQIVEDLTLAGFQVQDLIVAKNPDPCTLEAAETSSVISTNGTTALPVRSAVIVNGSSQHQLGLSASDLEAGAVRIQSGSMGGTYASETATTTMNGVTRDIEIQTGIDGEKLIAVRLLRMYKICPDISMENFALSDAGVEFLQRVWTSELRHLVSPLLTEWTPQGKKVHADFTLKGNNSNLRRFLNDKVPGNHNEWTDTTTFHIEVKATGGAATNEFHLSGLQVELARDISNKTAGQEAYLIFHVSRMRASANGEKAKLNVMADPWKQFVNDQVDIRTPEGWLERMASIPIGNTTLLLFTLGRTGDDIHIDEPKARGIVPHHGPTAGFQQLLRQRSNGDAKPTELLKQHFCFAVETVEQVRAWESRLGEFTSNAEGMEEHGDDEDERVKVKSWRRWIGRGVEGVCTLRIWMGMWVRLRQGESGRIGDGGCDAV</sequence>
<dbReference type="NCBIfam" id="NF047352">
    <property type="entry name" value="P_loop_sacsin"/>
    <property type="match status" value="1"/>
</dbReference>
<comment type="caution">
    <text evidence="1">The sequence shown here is derived from an EMBL/GenBank/DDBJ whole genome shotgun (WGS) entry which is preliminary data.</text>
</comment>
<dbReference type="STRING" id="1664694.A0A0N1P3J4"/>
<dbReference type="InterPro" id="IPR036890">
    <property type="entry name" value="HATPase_C_sf"/>
</dbReference>
<organism evidence="1 2">
    <name type="scientific">Cyphellophora attinorum</name>
    <dbReference type="NCBI Taxonomy" id="1664694"/>
    <lineage>
        <taxon>Eukaryota</taxon>
        <taxon>Fungi</taxon>
        <taxon>Dikarya</taxon>
        <taxon>Ascomycota</taxon>
        <taxon>Pezizomycotina</taxon>
        <taxon>Eurotiomycetes</taxon>
        <taxon>Chaetothyriomycetidae</taxon>
        <taxon>Chaetothyriales</taxon>
        <taxon>Cyphellophoraceae</taxon>
        <taxon>Cyphellophora</taxon>
    </lineage>
</organism>